<dbReference type="Pfam" id="PF01645">
    <property type="entry name" value="Glu_synthase"/>
    <property type="match status" value="1"/>
</dbReference>
<evidence type="ECO:0000313" key="3">
    <source>
        <dbReference type="EMBL" id="TWJ15364.1"/>
    </source>
</evidence>
<dbReference type="Gene3D" id="3.20.20.70">
    <property type="entry name" value="Aldolase class I"/>
    <property type="match status" value="1"/>
</dbReference>
<comment type="similarity">
    <text evidence="1">Belongs to the glutamate synthase family.</text>
</comment>
<reference evidence="3 4" key="1">
    <citation type="journal article" date="2013" name="Stand. Genomic Sci.">
        <title>Genomic Encyclopedia of Type Strains, Phase I: The one thousand microbial genomes (KMG-I) project.</title>
        <authorList>
            <person name="Kyrpides N.C."/>
            <person name="Woyke T."/>
            <person name="Eisen J.A."/>
            <person name="Garrity G."/>
            <person name="Lilburn T.G."/>
            <person name="Beck B.J."/>
            <person name="Whitman W.B."/>
            <person name="Hugenholtz P."/>
            <person name="Klenk H.P."/>
        </authorList>
    </citation>
    <scope>NUCLEOTIDE SEQUENCE [LARGE SCALE GENOMIC DNA]</scope>
    <source>
        <strain evidence="3 4">DSM 45044</strain>
    </source>
</reference>
<dbReference type="GO" id="GO:0015930">
    <property type="term" value="F:glutamate synthase activity"/>
    <property type="evidence" value="ECO:0007669"/>
    <property type="project" value="InterPro"/>
</dbReference>
<name>A0A562VBV1_9ACTN</name>
<dbReference type="GO" id="GO:0006537">
    <property type="term" value="P:glutamate biosynthetic process"/>
    <property type="evidence" value="ECO:0007669"/>
    <property type="project" value="InterPro"/>
</dbReference>
<dbReference type="InterPro" id="IPR002932">
    <property type="entry name" value="Glu_synthdom"/>
</dbReference>
<dbReference type="Proteomes" id="UP000321617">
    <property type="component" value="Unassembled WGS sequence"/>
</dbReference>
<proteinExistence type="inferred from homology"/>
<dbReference type="AlphaFoldDB" id="A0A562VBV1"/>
<dbReference type="EMBL" id="VLLL01000005">
    <property type="protein sequence ID" value="TWJ15364.1"/>
    <property type="molecule type" value="Genomic_DNA"/>
</dbReference>
<comment type="caution">
    <text evidence="3">The sequence shown here is derived from an EMBL/GenBank/DDBJ whole genome shotgun (WGS) entry which is preliminary data.</text>
</comment>
<protein>
    <submittedName>
        <fullName evidence="3">Glutamate synthase-like protein</fullName>
    </submittedName>
</protein>
<dbReference type="PANTHER" id="PTHR43819:SF1">
    <property type="entry name" value="ARCHAEAL-TYPE GLUTAMATE SYNTHASE [NADPH]"/>
    <property type="match status" value="1"/>
</dbReference>
<evidence type="ECO:0000313" key="4">
    <source>
        <dbReference type="Proteomes" id="UP000321617"/>
    </source>
</evidence>
<dbReference type="PANTHER" id="PTHR43819">
    <property type="entry name" value="ARCHAEAL-TYPE GLUTAMATE SYNTHASE [NADPH]"/>
    <property type="match status" value="1"/>
</dbReference>
<dbReference type="OrthoDB" id="3424786at2"/>
<dbReference type="RefSeq" id="WP_147133920.1">
    <property type="nucleotide sequence ID" value="NZ_BAABIJ010000001.1"/>
</dbReference>
<dbReference type="InterPro" id="IPR013785">
    <property type="entry name" value="Aldolase_TIM"/>
</dbReference>
<sequence>MNTLHAPGFPEAEVRDRAARGAAAVFPPTNRYGTAVFGEDPDDRYGGDALDAMRLVPPVFMPHRLARLIELGREPLFSDVSLECRFGGMRSPVPVYVSALGSTRVAADGVDLARQAGRIGLPMVIGENVAPMNGFRPERDAQHKTLSARIQAYTEELPDGVGGVCVQQSTEDADTEVWNFLYSDPVVEPLLSSGRLAFELKTGQGAKPGLGGLTLVDDATAERLGGRFAVESLGEDGPLLRCASPGTFTEEILRQQVHLIRNNYPRAHCWVKLPPARDVAEAAEVAWRAGAAAVTVDGAEGGTGWAPSGFLRHVGLPLAQVLRRIGTPAGDLLASGRVWEGTRTAKLLASGAAAAGLGRAALLAVSEDPEAGLCRLIDALALELRMLTSAVGHYDVTRLSSDDLWSPHD</sequence>
<dbReference type="SUPFAM" id="SSF51395">
    <property type="entry name" value="FMN-linked oxidoreductases"/>
    <property type="match status" value="1"/>
</dbReference>
<evidence type="ECO:0000259" key="2">
    <source>
        <dbReference type="Pfam" id="PF01645"/>
    </source>
</evidence>
<feature type="domain" description="Glutamate synthase" evidence="2">
    <location>
        <begin position="196"/>
        <end position="365"/>
    </location>
</feature>
<evidence type="ECO:0000256" key="1">
    <source>
        <dbReference type="ARBA" id="ARBA00009716"/>
    </source>
</evidence>
<keyword evidence="4" id="KW-1185">Reference proteome</keyword>
<gene>
    <name evidence="3" type="ORF">LX16_1065</name>
</gene>
<organism evidence="3 4">
    <name type="scientific">Stackebrandtia albiflava</name>
    <dbReference type="NCBI Taxonomy" id="406432"/>
    <lineage>
        <taxon>Bacteria</taxon>
        <taxon>Bacillati</taxon>
        <taxon>Actinomycetota</taxon>
        <taxon>Actinomycetes</taxon>
        <taxon>Glycomycetales</taxon>
        <taxon>Glycomycetaceae</taxon>
        <taxon>Stackebrandtia</taxon>
    </lineage>
</organism>
<accession>A0A562VBV1</accession>